<evidence type="ECO:0000256" key="1">
    <source>
        <dbReference type="SAM" id="MobiDB-lite"/>
    </source>
</evidence>
<dbReference type="Pfam" id="PF11290">
    <property type="entry name" value="DUF3090"/>
    <property type="match status" value="1"/>
</dbReference>
<dbReference type="HOGENOM" id="CLU_098984_0_0_11"/>
<feature type="region of interest" description="Disordered" evidence="1">
    <location>
        <begin position="65"/>
        <end position="86"/>
    </location>
</feature>
<protein>
    <recommendedName>
        <fullName evidence="4">DUF3090 domain-containing protein</fullName>
    </recommendedName>
</protein>
<dbReference type="NCBIfam" id="TIGR03847">
    <property type="entry name" value="conserved hypothetical protein"/>
    <property type="match status" value="1"/>
</dbReference>
<reference evidence="2 3" key="1">
    <citation type="submission" date="2011-05" db="EMBL/GenBank/DDBJ databases">
        <title>Whole genome sequence of Microlunatus phosphovorus NM-1.</title>
        <authorList>
            <person name="Hosoyama A."/>
            <person name="Sasaki K."/>
            <person name="Harada T."/>
            <person name="Igarashi R."/>
            <person name="Kawakoshi A."/>
            <person name="Sasagawa M."/>
            <person name="Fukada J."/>
            <person name="Nakamura S."/>
            <person name="Katano Y."/>
            <person name="Hanada S."/>
            <person name="Kamagata Y."/>
            <person name="Nakamura N."/>
            <person name="Yamazaki S."/>
            <person name="Fujita N."/>
        </authorList>
    </citation>
    <scope>NUCLEOTIDE SEQUENCE [LARGE SCALE GENOMIC DNA]</scope>
    <source>
        <strain evidence="3">ATCC 700054 / DSM 10555 / JCM 9379 / NBRC 101784 / NCIMB 13414 / VKM Ac-1990 / NM-1</strain>
    </source>
</reference>
<dbReference type="KEGG" id="mph:MLP_17020"/>
<evidence type="ECO:0000313" key="3">
    <source>
        <dbReference type="Proteomes" id="UP000007947"/>
    </source>
</evidence>
<dbReference type="OrthoDB" id="156387at2"/>
<dbReference type="STRING" id="1032480.MLP_17020"/>
<dbReference type="RefSeq" id="WP_013862599.1">
    <property type="nucleotide sequence ID" value="NC_015635.1"/>
</dbReference>
<dbReference type="EMBL" id="AP012204">
    <property type="protein sequence ID" value="BAK34716.1"/>
    <property type="molecule type" value="Genomic_DNA"/>
</dbReference>
<dbReference type="Proteomes" id="UP000007947">
    <property type="component" value="Chromosome"/>
</dbReference>
<name>F5XRM6_MICPN</name>
<dbReference type="AlphaFoldDB" id="F5XRM6"/>
<gene>
    <name evidence="2" type="ordered locus">MLP_17020</name>
</gene>
<accession>F5XRM6</accession>
<sequence>MAILVHRYDSPDRFVAGTVGLPGERTFFLQAREGNRITSVVVEKQQVSVLAEHLDKVLDEVLRRSGPSARVPPAHDKPNDTDPLDAPITEEFRVGTMTIAWDAEIHRIVIELFSNVDSDLTDDEDEADDDLGLSAAAAAALEGSDEVNADEVFVVKITPGYARDFVARAQALVAAGRPPCPFCLQPLDPAGHICPRANGYRRPLFGA</sequence>
<keyword evidence="3" id="KW-1185">Reference proteome</keyword>
<proteinExistence type="predicted"/>
<dbReference type="InterPro" id="IPR021441">
    <property type="entry name" value="DUF3090"/>
</dbReference>
<organism evidence="2 3">
    <name type="scientific">Microlunatus phosphovorus (strain ATCC 700054 / DSM 10555 / JCM 9379 / NBRC 101784 / NCIMB 13414 / VKM Ac-1990 / NM-1)</name>
    <dbReference type="NCBI Taxonomy" id="1032480"/>
    <lineage>
        <taxon>Bacteria</taxon>
        <taxon>Bacillati</taxon>
        <taxon>Actinomycetota</taxon>
        <taxon>Actinomycetes</taxon>
        <taxon>Propionibacteriales</taxon>
        <taxon>Propionibacteriaceae</taxon>
        <taxon>Microlunatus</taxon>
    </lineage>
</organism>
<evidence type="ECO:0000313" key="2">
    <source>
        <dbReference type="EMBL" id="BAK34716.1"/>
    </source>
</evidence>
<evidence type="ECO:0008006" key="4">
    <source>
        <dbReference type="Google" id="ProtNLM"/>
    </source>
</evidence>
<dbReference type="eggNOG" id="ENOG502ZW25">
    <property type="taxonomic scope" value="Bacteria"/>
</dbReference>